<comment type="caution">
    <text evidence="3">The sequence shown here is derived from an EMBL/GenBank/DDBJ whole genome shotgun (WGS) entry which is preliminary data.</text>
</comment>
<dbReference type="OrthoDB" id="427284at2759"/>
<feature type="domain" description="VOC" evidence="2">
    <location>
        <begin position="13"/>
        <end position="152"/>
    </location>
</feature>
<organism evidence="3 4">
    <name type="scientific">Symbiodinium natans</name>
    <dbReference type="NCBI Taxonomy" id="878477"/>
    <lineage>
        <taxon>Eukaryota</taxon>
        <taxon>Sar</taxon>
        <taxon>Alveolata</taxon>
        <taxon>Dinophyceae</taxon>
        <taxon>Suessiales</taxon>
        <taxon>Symbiodiniaceae</taxon>
        <taxon>Symbiodinium</taxon>
    </lineage>
</organism>
<keyword evidence="1" id="KW-1133">Transmembrane helix</keyword>
<evidence type="ECO:0000256" key="1">
    <source>
        <dbReference type="SAM" id="Phobius"/>
    </source>
</evidence>
<dbReference type="AlphaFoldDB" id="A0A812I8P1"/>
<keyword evidence="4" id="KW-1185">Reference proteome</keyword>
<proteinExistence type="predicted"/>
<evidence type="ECO:0000313" key="4">
    <source>
        <dbReference type="Proteomes" id="UP000604046"/>
    </source>
</evidence>
<keyword evidence="1" id="KW-0812">Transmembrane</keyword>
<dbReference type="EMBL" id="CAJNDS010000191">
    <property type="protein sequence ID" value="CAE7024699.1"/>
    <property type="molecule type" value="Genomic_DNA"/>
</dbReference>
<accession>A0A812I8P1</accession>
<evidence type="ECO:0000259" key="2">
    <source>
        <dbReference type="PROSITE" id="PS51819"/>
    </source>
</evidence>
<protein>
    <recommendedName>
        <fullName evidence="2">VOC domain-containing protein</fullName>
    </recommendedName>
</protein>
<dbReference type="InterPro" id="IPR037523">
    <property type="entry name" value="VOC_core"/>
</dbReference>
<dbReference type="InterPro" id="IPR004360">
    <property type="entry name" value="Glyas_Fos-R_dOase_dom"/>
</dbReference>
<gene>
    <name evidence="3" type="ORF">SNAT2548_LOCUS3106</name>
</gene>
<dbReference type="SUPFAM" id="SSF54593">
    <property type="entry name" value="Glyoxalase/Bleomycin resistance protein/Dihydroxybiphenyl dioxygenase"/>
    <property type="match status" value="1"/>
</dbReference>
<dbReference type="Gene3D" id="3.10.180.10">
    <property type="entry name" value="2,3-Dihydroxybiphenyl 1,2-Dioxygenase, domain 1"/>
    <property type="match status" value="1"/>
</dbReference>
<feature type="transmembrane region" description="Helical" evidence="1">
    <location>
        <begin position="180"/>
        <end position="198"/>
    </location>
</feature>
<evidence type="ECO:0000313" key="3">
    <source>
        <dbReference type="EMBL" id="CAE7024699.1"/>
    </source>
</evidence>
<name>A0A812I8P1_9DINO</name>
<dbReference type="Proteomes" id="UP000604046">
    <property type="component" value="Unassembled WGS sequence"/>
</dbReference>
<keyword evidence="1" id="KW-0472">Membrane</keyword>
<dbReference type="InterPro" id="IPR029068">
    <property type="entry name" value="Glyas_Bleomycin-R_OHBP_Dase"/>
</dbReference>
<dbReference type="Pfam" id="PF00903">
    <property type="entry name" value="Glyoxalase"/>
    <property type="match status" value="1"/>
</dbReference>
<sequence length="203" mass="22536">MSASRGDWKSDLRFSHVDIVVDDIHGFLDTWCPRLGFVPSKIQTWGSAADPTWSEFASVFDQHTGQLMFMVVQGKKGAHADLLQKYGSGSIYRLCFKTDSLQDCFEHLQSAGAKVTNLEGVPFDTFQDVINSGKRILWLEKEGELSMEILTAPIIDAGCEKLRREVGLASNQRHRTWQEGVALAVAFGATFIVGVLVGRASRR</sequence>
<dbReference type="PROSITE" id="PS51819">
    <property type="entry name" value="VOC"/>
    <property type="match status" value="1"/>
</dbReference>
<reference evidence="3" key="1">
    <citation type="submission" date="2021-02" db="EMBL/GenBank/DDBJ databases">
        <authorList>
            <person name="Dougan E. K."/>
            <person name="Rhodes N."/>
            <person name="Thang M."/>
            <person name="Chan C."/>
        </authorList>
    </citation>
    <scope>NUCLEOTIDE SEQUENCE</scope>
</reference>